<dbReference type="Pfam" id="PF08311">
    <property type="entry name" value="Mad3_BUB1_I"/>
    <property type="match status" value="1"/>
</dbReference>
<dbReference type="InterPro" id="IPR013212">
    <property type="entry name" value="Mad3/Bub1_I"/>
</dbReference>
<dbReference type="GO" id="GO:0051754">
    <property type="term" value="P:meiotic sister chromatid cohesion, centromeric"/>
    <property type="evidence" value="ECO:0007669"/>
    <property type="project" value="TreeGrafter"/>
</dbReference>
<organism evidence="3 4">
    <name type="scientific">Rhodonia placenta</name>
    <dbReference type="NCBI Taxonomy" id="104341"/>
    <lineage>
        <taxon>Eukaryota</taxon>
        <taxon>Fungi</taxon>
        <taxon>Dikarya</taxon>
        <taxon>Basidiomycota</taxon>
        <taxon>Agaricomycotina</taxon>
        <taxon>Agaricomycetes</taxon>
        <taxon>Polyporales</taxon>
        <taxon>Adustoporiaceae</taxon>
        <taxon>Rhodonia</taxon>
    </lineage>
</organism>
<evidence type="ECO:0000259" key="2">
    <source>
        <dbReference type="PROSITE" id="PS51489"/>
    </source>
</evidence>
<feature type="region of interest" description="Disordered" evidence="1">
    <location>
        <begin position="214"/>
        <end position="435"/>
    </location>
</feature>
<evidence type="ECO:0000313" key="4">
    <source>
        <dbReference type="Proteomes" id="UP000639403"/>
    </source>
</evidence>
<reference evidence="3" key="1">
    <citation type="submission" date="2020-11" db="EMBL/GenBank/DDBJ databases">
        <authorList>
            <person name="Koelle M."/>
            <person name="Horta M.A.C."/>
            <person name="Nowrousian M."/>
            <person name="Ohm R.A."/>
            <person name="Benz P."/>
            <person name="Pilgard A."/>
        </authorList>
    </citation>
    <scope>NUCLEOTIDE SEQUENCE</scope>
    <source>
        <strain evidence="3">FPRL280</strain>
    </source>
</reference>
<gene>
    <name evidence="3" type="ORF">IEO21_06284</name>
</gene>
<accession>A0A8H7U0S0</accession>
<name>A0A8H7U0S0_9APHY</name>
<dbReference type="Proteomes" id="UP000639403">
    <property type="component" value="Unassembled WGS sequence"/>
</dbReference>
<dbReference type="GO" id="GO:0007094">
    <property type="term" value="P:mitotic spindle assembly checkpoint signaling"/>
    <property type="evidence" value="ECO:0007669"/>
    <property type="project" value="InterPro"/>
</dbReference>
<dbReference type="Gene3D" id="1.25.40.430">
    <property type="match status" value="1"/>
</dbReference>
<feature type="compositionally biased region" description="Basic and acidic residues" evidence="1">
    <location>
        <begin position="310"/>
        <end position="319"/>
    </location>
</feature>
<feature type="compositionally biased region" description="Low complexity" evidence="1">
    <location>
        <begin position="406"/>
        <end position="416"/>
    </location>
</feature>
<evidence type="ECO:0000313" key="3">
    <source>
        <dbReference type="EMBL" id="KAF9812244.1"/>
    </source>
</evidence>
<dbReference type="AlphaFoldDB" id="A0A8H7U0S0"/>
<dbReference type="PROSITE" id="PS51489">
    <property type="entry name" value="BUB1_N"/>
    <property type="match status" value="1"/>
</dbReference>
<feature type="compositionally biased region" description="Low complexity" evidence="1">
    <location>
        <begin position="366"/>
        <end position="378"/>
    </location>
</feature>
<feature type="compositionally biased region" description="Low complexity" evidence="1">
    <location>
        <begin position="326"/>
        <end position="343"/>
    </location>
</feature>
<proteinExistence type="predicted"/>
<dbReference type="SMART" id="SM00777">
    <property type="entry name" value="Mad3_BUB1_I"/>
    <property type="match status" value="1"/>
</dbReference>
<protein>
    <recommendedName>
        <fullName evidence="2">BUB1 N-terminal domain-containing protein</fullName>
    </recommendedName>
</protein>
<dbReference type="EMBL" id="JADOXO010000136">
    <property type="protein sequence ID" value="KAF9812244.1"/>
    <property type="molecule type" value="Genomic_DNA"/>
</dbReference>
<dbReference type="FunFam" id="1.25.40.430:FF:000003">
    <property type="entry name" value="Checkpoint serine/threonine-protein kinase BUB1"/>
    <property type="match status" value="1"/>
</dbReference>
<dbReference type="PANTHER" id="PTHR14030:SF4">
    <property type="entry name" value="BUB1 KINASE, ISOFORM A-RELATED"/>
    <property type="match status" value="1"/>
</dbReference>
<sequence length="454" mass="48364">MADVFDDTEPPIVDGDVLEAAKENIQPLAAGRRVTALSAILSTPHAQRESRLAAARTRLRINVDLALADPDDPDADPLDAYSRLVAWTVENYPQGHSAESGLLELLEEATRVLKDDRAGRWRADVRYLKLWVLYAGYVEKPAIVYKFCLVNEIGTAHALLYEEFATVLERAGRKAEADEAYLLGIARKAAPVERLQNKHREFQKRMMSSINAAAATTTTPEPAAPSASSSSSTRRALAEAPSSSSSSRTRASRTGSARTPGQLATPSPAPSAPRPNGRMQVFVDPSGADAENDPSAAAPWPELGTRKSRVKENVPEVRKAAGTTLRAAGRSSRAATAAASGSRIPVYRDPEPGAAAEMPPPPVPSPAAAAASAAKKSALVVFRDEEDGVETPATPAFTPYRDEEPSSPTHAASATAMRPKAAGPHKNVLGLTEAEALRKDPFKNYEAGERPADE</sequence>
<dbReference type="InterPro" id="IPR015661">
    <property type="entry name" value="Bub1/Mad3"/>
</dbReference>
<dbReference type="GO" id="GO:0032991">
    <property type="term" value="C:protein-containing complex"/>
    <property type="evidence" value="ECO:0007669"/>
    <property type="project" value="UniProtKB-ARBA"/>
</dbReference>
<dbReference type="PANTHER" id="PTHR14030">
    <property type="entry name" value="MITOTIC CHECKPOINT SERINE/THREONINE-PROTEIN KINASE BUB1"/>
    <property type="match status" value="1"/>
</dbReference>
<comment type="caution">
    <text evidence="3">The sequence shown here is derived from an EMBL/GenBank/DDBJ whole genome shotgun (WGS) entry which is preliminary data.</text>
</comment>
<evidence type="ECO:0000256" key="1">
    <source>
        <dbReference type="SAM" id="MobiDB-lite"/>
    </source>
</evidence>
<reference evidence="3" key="2">
    <citation type="journal article" name="Front. Microbiol.">
        <title>Degradative Capacity of Two Strains of Rhodonia placenta: From Phenotype to Genotype.</title>
        <authorList>
            <person name="Kolle M."/>
            <person name="Horta M.A.C."/>
            <person name="Nowrousian M."/>
            <person name="Ohm R.A."/>
            <person name="Benz J.P."/>
            <person name="Pilgard A."/>
        </authorList>
    </citation>
    <scope>NUCLEOTIDE SEQUENCE</scope>
    <source>
        <strain evidence="3">FPRL280</strain>
    </source>
</reference>
<feature type="compositionally biased region" description="Low complexity" evidence="1">
    <location>
        <begin position="214"/>
        <end position="259"/>
    </location>
</feature>
<dbReference type="GO" id="GO:0004672">
    <property type="term" value="F:protein kinase activity"/>
    <property type="evidence" value="ECO:0007669"/>
    <property type="project" value="TreeGrafter"/>
</dbReference>
<dbReference type="GO" id="GO:0005634">
    <property type="term" value="C:nucleus"/>
    <property type="evidence" value="ECO:0007669"/>
    <property type="project" value="TreeGrafter"/>
</dbReference>
<feature type="domain" description="BUB1 N-terminal" evidence="2">
    <location>
        <begin position="63"/>
        <end position="224"/>
    </location>
</feature>